<evidence type="ECO:0000256" key="1">
    <source>
        <dbReference type="ARBA" id="ARBA00004496"/>
    </source>
</evidence>
<keyword evidence="4" id="KW-0143">Chaperone</keyword>
<evidence type="ECO:0000256" key="3">
    <source>
        <dbReference type="ARBA" id="ARBA00022490"/>
    </source>
</evidence>
<evidence type="ECO:0000313" key="6">
    <source>
        <dbReference type="Proteomes" id="UP000430146"/>
    </source>
</evidence>
<organism evidence="5 6">
    <name type="scientific">Mycolicibacterium vanbaalenii</name>
    <name type="common">Mycobacterium vanbaalenii</name>
    <dbReference type="NCBI Taxonomy" id="110539"/>
    <lineage>
        <taxon>Bacteria</taxon>
        <taxon>Bacillati</taxon>
        <taxon>Actinomycetota</taxon>
        <taxon>Actinomycetes</taxon>
        <taxon>Mycobacteriales</taxon>
        <taxon>Mycobacteriaceae</taxon>
        <taxon>Mycolicibacterium</taxon>
    </lineage>
</organism>
<proteinExistence type="inferred from homology"/>
<protein>
    <submittedName>
        <fullName evidence="5">ESX-5 secretion-associated protein EspG5</fullName>
    </submittedName>
</protein>
<gene>
    <name evidence="5" type="primary">espG5_1</name>
    <name evidence="5" type="ORF">AELLOGFF_04599</name>
</gene>
<dbReference type="Proteomes" id="UP000430146">
    <property type="component" value="Unassembled WGS sequence"/>
</dbReference>
<dbReference type="EMBL" id="CACSIP010000021">
    <property type="protein sequence ID" value="CAA0123283.1"/>
    <property type="molecule type" value="Genomic_DNA"/>
</dbReference>
<dbReference type="OrthoDB" id="4525561at2"/>
<dbReference type="GO" id="GO:0005737">
    <property type="term" value="C:cytoplasm"/>
    <property type="evidence" value="ECO:0007669"/>
    <property type="project" value="UniProtKB-SubCell"/>
</dbReference>
<evidence type="ECO:0000256" key="4">
    <source>
        <dbReference type="ARBA" id="ARBA00023186"/>
    </source>
</evidence>
<keyword evidence="3" id="KW-0963">Cytoplasm</keyword>
<evidence type="ECO:0000256" key="2">
    <source>
        <dbReference type="ARBA" id="ARBA00006411"/>
    </source>
</evidence>
<dbReference type="InterPro" id="IPR025734">
    <property type="entry name" value="EspG"/>
</dbReference>
<evidence type="ECO:0000313" key="5">
    <source>
        <dbReference type="EMBL" id="CAA0123283.1"/>
    </source>
</evidence>
<dbReference type="RefSeq" id="WP_159231252.1">
    <property type="nucleotide sequence ID" value="NZ_CACSIP010000021.1"/>
</dbReference>
<name>A0A5S9QW14_MYCVN</name>
<comment type="similarity">
    <text evidence="2">Belongs to the EspG family.</text>
</comment>
<accession>A0A5S9QW14</accession>
<sequence length="318" mass="34528">MGAQLSTTSEGLWLTAALSGVTRLPAALRVRPVGDAEAMLASHPGLPVLEEAGVCQGRTLDPDVREWLLTLGRCDIDVSIRVTRPDERAERLSGPPEIFRTPVDPLKEPLVAAAALRAWRAHQTADRTAVLCRRDGKWVVAARVWQTGEEPLDEVTISPLEDDTTVFEAVNDLLGEELPAEFEGISIEAERLESVLTTWQADPQSYDVIGELLNLGLTARQARVVVAVSDTGAVRATIGATQYSLNGPEFAATGAVVIDSLMGRVVISSSANEDQQRWTMLFPGTPARVGRAVSDVLQELPSGADWERHQRIQTFHAR</sequence>
<comment type="subcellular location">
    <subcellularLocation>
        <location evidence="1">Cytoplasm</location>
    </subcellularLocation>
</comment>
<dbReference type="Pfam" id="PF14011">
    <property type="entry name" value="ESX-1_EspG"/>
    <property type="match status" value="2"/>
</dbReference>
<keyword evidence="6" id="KW-1185">Reference proteome</keyword>
<reference evidence="5 6" key="1">
    <citation type="submission" date="2019-11" db="EMBL/GenBank/DDBJ databases">
        <authorList>
            <person name="Holert J."/>
        </authorList>
    </citation>
    <scope>NUCLEOTIDE SEQUENCE [LARGE SCALE GENOMIC DNA]</scope>
    <source>
        <strain evidence="5">BC8_1</strain>
    </source>
</reference>
<dbReference type="AlphaFoldDB" id="A0A5S9QW14"/>